<evidence type="ECO:0000256" key="7">
    <source>
        <dbReference type="SAM" id="Phobius"/>
    </source>
</evidence>
<dbReference type="EMBL" id="SZYD01000008">
    <property type="protein sequence ID" value="KAD5508948.1"/>
    <property type="molecule type" value="Genomic_DNA"/>
</dbReference>
<feature type="transmembrane region" description="Helical" evidence="7">
    <location>
        <begin position="516"/>
        <end position="540"/>
    </location>
</feature>
<gene>
    <name evidence="10" type="ORF">E3N88_16651</name>
</gene>
<protein>
    <recommendedName>
        <fullName evidence="12">SPX domain-containing protein</fullName>
    </recommendedName>
</protein>
<feature type="transmembrane region" description="Helical" evidence="7">
    <location>
        <begin position="700"/>
        <end position="719"/>
    </location>
</feature>
<feature type="region of interest" description="Disordered" evidence="6">
    <location>
        <begin position="225"/>
        <end position="253"/>
    </location>
</feature>
<evidence type="ECO:0000256" key="3">
    <source>
        <dbReference type="ARBA" id="ARBA00022692"/>
    </source>
</evidence>
<keyword evidence="4 7" id="KW-1133">Transmembrane helix</keyword>
<dbReference type="Pfam" id="PF03124">
    <property type="entry name" value="EXS"/>
    <property type="match status" value="1"/>
</dbReference>
<feature type="compositionally biased region" description="Polar residues" evidence="6">
    <location>
        <begin position="230"/>
        <end position="249"/>
    </location>
</feature>
<feature type="transmembrane region" description="Helical" evidence="7">
    <location>
        <begin position="472"/>
        <end position="495"/>
    </location>
</feature>
<evidence type="ECO:0000256" key="6">
    <source>
        <dbReference type="SAM" id="MobiDB-lite"/>
    </source>
</evidence>
<reference evidence="10 11" key="1">
    <citation type="submission" date="2019-05" db="EMBL/GenBank/DDBJ databases">
        <title>Mikania micrantha, genome provides insights into the molecular mechanism of rapid growth.</title>
        <authorList>
            <person name="Liu B."/>
        </authorList>
    </citation>
    <scope>NUCLEOTIDE SEQUENCE [LARGE SCALE GENOMIC DNA]</scope>
    <source>
        <strain evidence="10">NLD-2019</strain>
        <tissue evidence="10">Leaf</tissue>
    </source>
</reference>
<dbReference type="PROSITE" id="PS51382">
    <property type="entry name" value="SPX"/>
    <property type="match status" value="1"/>
</dbReference>
<dbReference type="AlphaFoldDB" id="A0A5N6P0Q0"/>
<feature type="transmembrane region" description="Helical" evidence="7">
    <location>
        <begin position="431"/>
        <end position="452"/>
    </location>
</feature>
<dbReference type="Pfam" id="PF03105">
    <property type="entry name" value="SPX"/>
    <property type="match status" value="1"/>
</dbReference>
<feature type="transmembrane region" description="Helical" evidence="7">
    <location>
        <begin position="747"/>
        <end position="768"/>
    </location>
</feature>
<keyword evidence="3 7" id="KW-0812">Transmembrane</keyword>
<comment type="caution">
    <text evidence="10">The sequence shown here is derived from an EMBL/GenBank/DDBJ whole genome shotgun (WGS) entry which is preliminary data.</text>
</comment>
<dbReference type="PROSITE" id="PS51380">
    <property type="entry name" value="EXS"/>
    <property type="match status" value="1"/>
</dbReference>
<feature type="transmembrane region" description="Helical" evidence="7">
    <location>
        <begin position="552"/>
        <end position="573"/>
    </location>
</feature>
<evidence type="ECO:0000256" key="5">
    <source>
        <dbReference type="ARBA" id="ARBA00023136"/>
    </source>
</evidence>
<comment type="subcellular location">
    <subcellularLocation>
        <location evidence="1">Membrane</location>
        <topology evidence="1">Multi-pass membrane protein</topology>
    </subcellularLocation>
</comment>
<evidence type="ECO:0000313" key="11">
    <source>
        <dbReference type="Proteomes" id="UP000326396"/>
    </source>
</evidence>
<evidence type="ECO:0000259" key="9">
    <source>
        <dbReference type="PROSITE" id="PS51382"/>
    </source>
</evidence>
<proteinExistence type="inferred from homology"/>
<keyword evidence="11" id="KW-1185">Reference proteome</keyword>
<evidence type="ECO:0000313" key="10">
    <source>
        <dbReference type="EMBL" id="KAD5508948.1"/>
    </source>
</evidence>
<dbReference type="GO" id="GO:0016036">
    <property type="term" value="P:cellular response to phosphate starvation"/>
    <property type="evidence" value="ECO:0007669"/>
    <property type="project" value="InterPro"/>
</dbReference>
<dbReference type="GO" id="GO:0016020">
    <property type="term" value="C:membrane"/>
    <property type="evidence" value="ECO:0007669"/>
    <property type="project" value="UniProtKB-SubCell"/>
</dbReference>
<dbReference type="PANTHER" id="PTHR48477">
    <property type="entry name" value="PHOSPHATE TRANSPORTER PHO1"/>
    <property type="match status" value="1"/>
</dbReference>
<dbReference type="PANTHER" id="PTHR48477:SF1">
    <property type="entry name" value="PHOSPHATE TRANSPORTER PHO1"/>
    <property type="match status" value="1"/>
</dbReference>
<keyword evidence="5 7" id="KW-0472">Membrane</keyword>
<evidence type="ECO:0000256" key="2">
    <source>
        <dbReference type="ARBA" id="ARBA00009665"/>
    </source>
</evidence>
<evidence type="ECO:0000256" key="1">
    <source>
        <dbReference type="ARBA" id="ARBA00004141"/>
    </source>
</evidence>
<organism evidence="10 11">
    <name type="scientific">Mikania micrantha</name>
    <name type="common">bitter vine</name>
    <dbReference type="NCBI Taxonomy" id="192012"/>
    <lineage>
        <taxon>Eukaryota</taxon>
        <taxon>Viridiplantae</taxon>
        <taxon>Streptophyta</taxon>
        <taxon>Embryophyta</taxon>
        <taxon>Tracheophyta</taxon>
        <taxon>Spermatophyta</taxon>
        <taxon>Magnoliopsida</taxon>
        <taxon>eudicotyledons</taxon>
        <taxon>Gunneridae</taxon>
        <taxon>Pentapetalae</taxon>
        <taxon>asterids</taxon>
        <taxon>campanulids</taxon>
        <taxon>Asterales</taxon>
        <taxon>Asteraceae</taxon>
        <taxon>Asteroideae</taxon>
        <taxon>Heliantheae alliance</taxon>
        <taxon>Eupatorieae</taxon>
        <taxon>Mikania</taxon>
    </lineage>
</organism>
<sequence>MRDNDSSMTGHKYMLELLQGNPKQCHELLRNRHARHVNVDDDNEVEAHGTASDREYMTGLRDEIFSKELEAQLIPEWKDAFVNYWLLKKHVKKVKLSRISPLPAAPHSNHDYGVSIFDGLRSFIRRLSCNADPPDQNLQVKNTISEQGDEGELREDEDDEKELVDHVYSEEDEVKEFFEKLDEEVAKVNEFYRNKESEFLERGDMLNKQLQILLDLQQVVDRRRQRRSKTSGFLRSNYSSDRTSDSETASEFGETTDDVISALEKNGMKVVGAATKGKTKDGKPKMSMRINIPATTPTRTITAVTSMLWEDLVNNHSSGEYIINRNKLQCAEKIIRGAFVELYRGLGLLKTYSSLNMVAFVKILKKFDKVSRQSSANYLKTVKRSHFISSDKVVKLMDEVESTFTKHFAKDDRKRAMKFLRPRQQKESHMVTFFVGFFTGSFVTLFAVYAILAHISGLFSPVTEFDYVETVYPVFSMFALLSLHLFMYGCNLFLWKATRINYNFIFEFQAATALKYRDAFLICTCIMTAVVSAMVLHLVLVSKGFSPSQVDTIPGILFLIFIGLLVCPLNIFYRSTRYCFLRVIRNIVCSPLYKVLMVDFFMADQLTSQIPLLRHMESTACYFLAGSFKTHEYQTCKSGKLYRELAYVISFAPYYWRAMQCARRWFDECDVNHLSNLGKYVSAMVAAGARLTYARQETHMWLIIVLVTSLIATIYQLYWDFVKDWGLFDSKSKNLWLRDELILKKKGFYYLAIAFNFVLRVAWLETVLQFKVGPFESRLLEFSLASLEVMRRGHWNYYRLENEHLNNVGKFRAVKTVPLPFRETDSDG</sequence>
<evidence type="ECO:0000256" key="4">
    <source>
        <dbReference type="ARBA" id="ARBA00022989"/>
    </source>
</evidence>
<feature type="domain" description="EXS" evidence="8">
    <location>
        <begin position="637"/>
        <end position="828"/>
    </location>
</feature>
<dbReference type="OrthoDB" id="9970435at2759"/>
<accession>A0A5N6P0Q0</accession>
<dbReference type="Proteomes" id="UP000326396">
    <property type="component" value="Linkage Group LG16"/>
</dbReference>
<dbReference type="InterPro" id="IPR004342">
    <property type="entry name" value="EXS_C"/>
</dbReference>
<name>A0A5N6P0Q0_9ASTR</name>
<evidence type="ECO:0000259" key="8">
    <source>
        <dbReference type="PROSITE" id="PS51380"/>
    </source>
</evidence>
<evidence type="ECO:0008006" key="12">
    <source>
        <dbReference type="Google" id="ProtNLM"/>
    </source>
</evidence>
<dbReference type="InterPro" id="IPR052486">
    <property type="entry name" value="PHO1"/>
</dbReference>
<comment type="similarity">
    <text evidence="2">Belongs to the SYG1 (TC 2.A.94) family.</text>
</comment>
<feature type="domain" description="SPX" evidence="9">
    <location>
        <begin position="63"/>
        <end position="381"/>
    </location>
</feature>
<dbReference type="InterPro" id="IPR004331">
    <property type="entry name" value="SPX_dom"/>
</dbReference>